<protein>
    <submittedName>
        <fullName evidence="2">Phosphatidylethanolamine N-methyltransferase</fullName>
    </submittedName>
</protein>
<gene>
    <name evidence="2" type="ORF">HYPDE_36058</name>
</gene>
<dbReference type="AlphaFoldDB" id="N0B774"/>
<dbReference type="CDD" id="cd02440">
    <property type="entry name" value="AdoMet_MTases"/>
    <property type="match status" value="1"/>
</dbReference>
<evidence type="ECO:0000313" key="2">
    <source>
        <dbReference type="EMBL" id="AGK58883.1"/>
    </source>
</evidence>
<proteinExistence type="predicted"/>
<dbReference type="PANTHER" id="PTHR42912:SF80">
    <property type="entry name" value="METHYLTRANSFERASE DOMAIN-CONTAINING PROTEIN"/>
    <property type="match status" value="1"/>
</dbReference>
<dbReference type="Gene3D" id="3.40.50.150">
    <property type="entry name" value="Vaccinia Virus protein VP39"/>
    <property type="match status" value="1"/>
</dbReference>
<keyword evidence="3" id="KW-1185">Reference proteome</keyword>
<keyword evidence="2" id="KW-0808">Transferase</keyword>
<dbReference type="EMBL" id="CP005587">
    <property type="protein sequence ID" value="AGK58883.1"/>
    <property type="molecule type" value="Genomic_DNA"/>
</dbReference>
<dbReference type="GO" id="GO:0008757">
    <property type="term" value="F:S-adenosylmethionine-dependent methyltransferase activity"/>
    <property type="evidence" value="ECO:0007669"/>
    <property type="project" value="InterPro"/>
</dbReference>
<dbReference type="Proteomes" id="UP000005952">
    <property type="component" value="Chromosome"/>
</dbReference>
<keyword evidence="2" id="KW-0489">Methyltransferase</keyword>
<dbReference type="SUPFAM" id="SSF53335">
    <property type="entry name" value="S-adenosyl-L-methionine-dependent methyltransferases"/>
    <property type="match status" value="1"/>
</dbReference>
<sequence>MEMAVGEKGSDFQRTSGARANVARKRFEPKAVQLDEGAVRDAYRRWAPVYDYTFGAVSTAGRRHAVEIINSGSGRVLEVGVGTGLSLPTYKKHLDIVGIDLAPEMLEKARERVQTEKLVNVSGLYEMDASSLRFPDNSFDTVVAMYVITVVPDPQKVMLELARVAKPGGEVMLVNHFSQEQGVRGWVERQMAPFADLVGWHSVFDVSRVMVCDDLQLMDRKSLRPLGIFTMMRFRKLASAAERPVAAE</sequence>
<dbReference type="PANTHER" id="PTHR42912">
    <property type="entry name" value="METHYLTRANSFERASE"/>
    <property type="match status" value="1"/>
</dbReference>
<dbReference type="eggNOG" id="COG2226">
    <property type="taxonomic scope" value="Bacteria"/>
</dbReference>
<evidence type="ECO:0000313" key="3">
    <source>
        <dbReference type="Proteomes" id="UP000005952"/>
    </source>
</evidence>
<dbReference type="InterPro" id="IPR013216">
    <property type="entry name" value="Methyltransf_11"/>
</dbReference>
<dbReference type="InterPro" id="IPR029063">
    <property type="entry name" value="SAM-dependent_MTases_sf"/>
</dbReference>
<dbReference type="RefSeq" id="WP_015598900.1">
    <property type="nucleotide sequence ID" value="NC_021172.1"/>
</dbReference>
<evidence type="ECO:0000259" key="1">
    <source>
        <dbReference type="Pfam" id="PF08241"/>
    </source>
</evidence>
<organism evidence="2 3">
    <name type="scientific">Hyphomicrobium denitrificans 1NES1</name>
    <dbReference type="NCBI Taxonomy" id="670307"/>
    <lineage>
        <taxon>Bacteria</taxon>
        <taxon>Pseudomonadati</taxon>
        <taxon>Pseudomonadota</taxon>
        <taxon>Alphaproteobacteria</taxon>
        <taxon>Hyphomicrobiales</taxon>
        <taxon>Hyphomicrobiaceae</taxon>
        <taxon>Hyphomicrobium</taxon>
    </lineage>
</organism>
<dbReference type="STRING" id="670307.HYPDE_36058"/>
<name>N0B774_9HYPH</name>
<dbReference type="GO" id="GO:0032259">
    <property type="term" value="P:methylation"/>
    <property type="evidence" value="ECO:0007669"/>
    <property type="project" value="UniProtKB-KW"/>
</dbReference>
<dbReference type="Pfam" id="PF08241">
    <property type="entry name" value="Methyltransf_11"/>
    <property type="match status" value="1"/>
</dbReference>
<dbReference type="HOGENOM" id="CLU_037990_7_0_5"/>
<dbReference type="InterPro" id="IPR050508">
    <property type="entry name" value="Methyltransf_Superfamily"/>
</dbReference>
<accession>N0B774</accession>
<reference evidence="2 3" key="1">
    <citation type="journal article" date="2013" name="Genome Announc.">
        <title>Genome sequences for three denitrifying bacterial strains isolated from a uranium- and nitrate-contaminated subsurface environment.</title>
        <authorList>
            <person name="Venkatramanan R."/>
            <person name="Prakash O."/>
            <person name="Woyke T."/>
            <person name="Chain P."/>
            <person name="Goodwin L.A."/>
            <person name="Watson D."/>
            <person name="Brooks S."/>
            <person name="Kostka J.E."/>
            <person name="Green S.J."/>
        </authorList>
    </citation>
    <scope>NUCLEOTIDE SEQUENCE [LARGE SCALE GENOMIC DNA]</scope>
    <source>
        <strain evidence="2 3">1NES1</strain>
    </source>
</reference>
<feature type="domain" description="Methyltransferase type 11" evidence="1">
    <location>
        <begin position="77"/>
        <end position="172"/>
    </location>
</feature>
<dbReference type="KEGG" id="hdt:HYPDE_36058"/>